<keyword evidence="4" id="KW-1185">Reference proteome</keyword>
<evidence type="ECO:0000313" key="4">
    <source>
        <dbReference type="Proteomes" id="UP000696573"/>
    </source>
</evidence>
<dbReference type="Pfam" id="PF00172">
    <property type="entry name" value="Zn_clus"/>
    <property type="match status" value="1"/>
</dbReference>
<dbReference type="InterPro" id="IPR021858">
    <property type="entry name" value="Fun_TF"/>
</dbReference>
<dbReference type="InterPro" id="IPR053157">
    <property type="entry name" value="Sterol_Uptake_Regulator"/>
</dbReference>
<dbReference type="PROSITE" id="PS50048">
    <property type="entry name" value="ZN2_CY6_FUNGAL_2"/>
    <property type="match status" value="1"/>
</dbReference>
<protein>
    <recommendedName>
        <fullName evidence="2">Zn(2)-C6 fungal-type domain-containing protein</fullName>
    </recommendedName>
</protein>
<dbReference type="Proteomes" id="UP000696573">
    <property type="component" value="Unassembled WGS sequence"/>
</dbReference>
<keyword evidence="1" id="KW-0539">Nucleus</keyword>
<dbReference type="PROSITE" id="PS00463">
    <property type="entry name" value="ZN2_CY6_FUNGAL_1"/>
    <property type="match status" value="1"/>
</dbReference>
<sequence length="363" mass="40677">MPPRLGFRKSRNGCLKCKERRVKCDEQLPCSACVRHGIECSLVASRAPSEMRGDQSLVSSSESPQSRFEGDPFSVFDSSAARLHGQEPDVQWRIDLELMHHLTSVTWNTLPKGPGRQEIWQVALPRLALEQGNEFVLHQLLAVAAYHMAFLHPDDHVRHAVRASQHQDSAIQGLRTAVANINETNCHAIFATASILTISAFASHSMGMAQDLGPPTLDSLIEVFSLVRGVHRILNSWENVIFKGPLGQLLDLGIHDDSESPLLSTILRELEEFAASNSPHFGAHSLITCIKYANSKGYDSELRVVNMWAIYFSHEFFNSLYTREVPTMEALNYYVRILEAVESNHWYLTGWSSGIRGDIETNK</sequence>
<dbReference type="InterPro" id="IPR036864">
    <property type="entry name" value="Zn2-C6_fun-type_DNA-bd_sf"/>
</dbReference>
<evidence type="ECO:0000256" key="1">
    <source>
        <dbReference type="ARBA" id="ARBA00023242"/>
    </source>
</evidence>
<evidence type="ECO:0000259" key="2">
    <source>
        <dbReference type="PROSITE" id="PS50048"/>
    </source>
</evidence>
<dbReference type="OrthoDB" id="3546279at2759"/>
<dbReference type="EMBL" id="CABFNQ020000676">
    <property type="protein sequence ID" value="CAH0022182.1"/>
    <property type="molecule type" value="Genomic_DNA"/>
</dbReference>
<dbReference type="GO" id="GO:0008270">
    <property type="term" value="F:zinc ion binding"/>
    <property type="evidence" value="ECO:0007669"/>
    <property type="project" value="InterPro"/>
</dbReference>
<name>A0A9N9VEX8_9HYPO</name>
<accession>A0A9N9VEX8</accession>
<dbReference type="Pfam" id="PF11951">
    <property type="entry name" value="Fungal_trans_2"/>
    <property type="match status" value="1"/>
</dbReference>
<dbReference type="PANTHER" id="PTHR47784">
    <property type="entry name" value="STEROL UPTAKE CONTROL PROTEIN 2"/>
    <property type="match status" value="1"/>
</dbReference>
<evidence type="ECO:0000313" key="3">
    <source>
        <dbReference type="EMBL" id="CAH0022182.1"/>
    </source>
</evidence>
<dbReference type="Gene3D" id="4.10.240.10">
    <property type="entry name" value="Zn(2)-C6 fungal-type DNA-binding domain"/>
    <property type="match status" value="1"/>
</dbReference>
<dbReference type="AlphaFoldDB" id="A0A9N9VEX8"/>
<dbReference type="SUPFAM" id="SSF57701">
    <property type="entry name" value="Zn2/Cys6 DNA-binding domain"/>
    <property type="match status" value="1"/>
</dbReference>
<reference evidence="3" key="1">
    <citation type="submission" date="2021-10" db="EMBL/GenBank/DDBJ databases">
        <authorList>
            <person name="Piombo E."/>
        </authorList>
    </citation>
    <scope>NUCLEOTIDE SEQUENCE</scope>
</reference>
<dbReference type="PANTHER" id="PTHR47784:SF5">
    <property type="entry name" value="STEROL UPTAKE CONTROL PROTEIN 2"/>
    <property type="match status" value="1"/>
</dbReference>
<dbReference type="GO" id="GO:0001228">
    <property type="term" value="F:DNA-binding transcription activator activity, RNA polymerase II-specific"/>
    <property type="evidence" value="ECO:0007669"/>
    <property type="project" value="TreeGrafter"/>
</dbReference>
<comment type="caution">
    <text evidence="3">The sequence shown here is derived from an EMBL/GenBank/DDBJ whole genome shotgun (WGS) entry which is preliminary data.</text>
</comment>
<dbReference type="InterPro" id="IPR001138">
    <property type="entry name" value="Zn2Cys6_DnaBD"/>
</dbReference>
<gene>
    <name evidence="3" type="ORF">CRHIZ90672A_00003986</name>
</gene>
<proteinExistence type="predicted"/>
<organism evidence="3 4">
    <name type="scientific">Clonostachys rhizophaga</name>
    <dbReference type="NCBI Taxonomy" id="160324"/>
    <lineage>
        <taxon>Eukaryota</taxon>
        <taxon>Fungi</taxon>
        <taxon>Dikarya</taxon>
        <taxon>Ascomycota</taxon>
        <taxon>Pezizomycotina</taxon>
        <taxon>Sordariomycetes</taxon>
        <taxon>Hypocreomycetidae</taxon>
        <taxon>Hypocreales</taxon>
        <taxon>Bionectriaceae</taxon>
        <taxon>Clonostachys</taxon>
    </lineage>
</organism>
<dbReference type="SMART" id="SM00066">
    <property type="entry name" value="GAL4"/>
    <property type="match status" value="1"/>
</dbReference>
<feature type="domain" description="Zn(2)-C6 fungal-type" evidence="2">
    <location>
        <begin position="13"/>
        <end position="42"/>
    </location>
</feature>